<protein>
    <submittedName>
        <fullName evidence="1">Uncharacterized protein</fullName>
    </submittedName>
</protein>
<organism evidence="1">
    <name type="scientific">Marseillevirus LCMAC103</name>
    <dbReference type="NCBI Taxonomy" id="2506604"/>
    <lineage>
        <taxon>Viruses</taxon>
        <taxon>Varidnaviria</taxon>
        <taxon>Bamfordvirae</taxon>
        <taxon>Nucleocytoviricota</taxon>
        <taxon>Megaviricetes</taxon>
        <taxon>Pimascovirales</taxon>
        <taxon>Pimascovirales incertae sedis</taxon>
        <taxon>Marseilleviridae</taxon>
    </lineage>
</organism>
<gene>
    <name evidence="1" type="ORF">LCMAC103_02880</name>
</gene>
<proteinExistence type="predicted"/>
<name>A0A481YWP2_9VIRU</name>
<reference evidence="1" key="1">
    <citation type="journal article" date="2019" name="MBio">
        <title>Virus Genomes from Deep Sea Sediments Expand the Ocean Megavirome and Support Independent Origins of Viral Gigantism.</title>
        <authorList>
            <person name="Backstrom D."/>
            <person name="Yutin N."/>
            <person name="Jorgensen S.L."/>
            <person name="Dharamshi J."/>
            <person name="Homa F."/>
            <person name="Zaremba-Niedwiedzka K."/>
            <person name="Spang A."/>
            <person name="Wolf Y.I."/>
            <person name="Koonin E.V."/>
            <person name="Ettema T.J."/>
        </authorList>
    </citation>
    <scope>NUCLEOTIDE SEQUENCE</scope>
</reference>
<dbReference type="EMBL" id="MK500338">
    <property type="protein sequence ID" value="QBK86946.1"/>
    <property type="molecule type" value="Genomic_DNA"/>
</dbReference>
<accession>A0A481YWP2</accession>
<sequence length="132" mass="14233">MLLLAAIILVAVGAAVCASRATREGLRRWRRGGRRGGRHGGRHSSGGHDLLHLGGGQYYGPWASPSWLNYGYGGLYGGPLRGYGGRYAAVGGFQLCQGKCTRRYRACKDAAFGSRKRKARCKARLADCVDEC</sequence>
<evidence type="ECO:0000313" key="1">
    <source>
        <dbReference type="EMBL" id="QBK86946.1"/>
    </source>
</evidence>